<dbReference type="PANTHER" id="PTHR30614">
    <property type="entry name" value="MEMBRANE COMPONENT OF AMINO ACID ABC TRANSPORTER"/>
    <property type="match status" value="1"/>
</dbReference>
<dbReference type="RefSeq" id="WP_168485070.1">
    <property type="nucleotide sequence ID" value="NZ_JAAZSQ010000002.1"/>
</dbReference>
<name>A0A7X6K5G1_9MICC</name>
<feature type="transmembrane region" description="Helical" evidence="9">
    <location>
        <begin position="92"/>
        <end position="109"/>
    </location>
</feature>
<dbReference type="GO" id="GO:0022857">
    <property type="term" value="F:transmembrane transporter activity"/>
    <property type="evidence" value="ECO:0007669"/>
    <property type="project" value="InterPro"/>
</dbReference>
<dbReference type="PROSITE" id="PS50928">
    <property type="entry name" value="ABC_TM1"/>
    <property type="match status" value="1"/>
</dbReference>
<gene>
    <name evidence="11" type="ORF">HGG74_04175</name>
</gene>
<evidence type="ECO:0000256" key="3">
    <source>
        <dbReference type="ARBA" id="ARBA00022448"/>
    </source>
</evidence>
<keyword evidence="8 9" id="KW-0472">Membrane</keyword>
<feature type="transmembrane region" description="Helical" evidence="9">
    <location>
        <begin position="190"/>
        <end position="216"/>
    </location>
</feature>
<keyword evidence="3 9" id="KW-0813">Transport</keyword>
<dbReference type="GO" id="GO:0043190">
    <property type="term" value="C:ATP-binding cassette (ABC) transporter complex"/>
    <property type="evidence" value="ECO:0007669"/>
    <property type="project" value="InterPro"/>
</dbReference>
<comment type="caution">
    <text evidence="11">The sequence shown here is derived from an EMBL/GenBank/DDBJ whole genome shotgun (WGS) entry which is preliminary data.</text>
</comment>
<feature type="domain" description="ABC transmembrane type-1" evidence="10">
    <location>
        <begin position="17"/>
        <end position="215"/>
    </location>
</feature>
<evidence type="ECO:0000259" key="10">
    <source>
        <dbReference type="PROSITE" id="PS50928"/>
    </source>
</evidence>
<evidence type="ECO:0000256" key="8">
    <source>
        <dbReference type="ARBA" id="ARBA00023136"/>
    </source>
</evidence>
<keyword evidence="4" id="KW-1003">Cell membrane</keyword>
<evidence type="ECO:0000313" key="11">
    <source>
        <dbReference type="EMBL" id="NKX53750.1"/>
    </source>
</evidence>
<proteinExistence type="inferred from homology"/>
<sequence>MDRFLSLFQDYDILGAFWANIQLTFWAALGSFVLGTILALMRISPVPSFQWVGASYVNIFRNTPLTIIIVFGVLGLYSQLQVQLNENFNLNFFMLAIVGLTVYHAAFVCEAIRSGVNTVPLGQAEAARAIGLSFFPAAWLIILPQALRGAVAPLGNVLIALTKNSTVATAGSVAETSGLMRTMLEFNGDIALLIFLIFAVGFVIIVIPIGLATTWLSKKLAVAR</sequence>
<dbReference type="InterPro" id="IPR000515">
    <property type="entry name" value="MetI-like"/>
</dbReference>
<evidence type="ECO:0000256" key="9">
    <source>
        <dbReference type="RuleBase" id="RU363032"/>
    </source>
</evidence>
<dbReference type="Proteomes" id="UP000544090">
    <property type="component" value="Unassembled WGS sequence"/>
</dbReference>
<dbReference type="NCBIfam" id="TIGR01726">
    <property type="entry name" value="HEQRo_perm_3TM"/>
    <property type="match status" value="1"/>
</dbReference>
<keyword evidence="7 9" id="KW-1133">Transmembrane helix</keyword>
<keyword evidence="6" id="KW-0029">Amino-acid transport</keyword>
<accession>A0A7X6K5G1</accession>
<evidence type="ECO:0000256" key="6">
    <source>
        <dbReference type="ARBA" id="ARBA00022970"/>
    </source>
</evidence>
<evidence type="ECO:0000256" key="7">
    <source>
        <dbReference type="ARBA" id="ARBA00022989"/>
    </source>
</evidence>
<dbReference type="InterPro" id="IPR043429">
    <property type="entry name" value="ArtM/GltK/GlnP/TcyL/YhdX-like"/>
</dbReference>
<dbReference type="SUPFAM" id="SSF161098">
    <property type="entry name" value="MetI-like"/>
    <property type="match status" value="1"/>
</dbReference>
<dbReference type="CDD" id="cd06261">
    <property type="entry name" value="TM_PBP2"/>
    <property type="match status" value="1"/>
</dbReference>
<feature type="transmembrane region" description="Helical" evidence="9">
    <location>
        <begin position="20"/>
        <end position="41"/>
    </location>
</feature>
<dbReference type="PANTHER" id="PTHR30614:SF37">
    <property type="entry name" value="AMINO-ACID ABC TRANSPORTER PERMEASE PROTEIN YHDX-RELATED"/>
    <property type="match status" value="1"/>
</dbReference>
<reference evidence="11 12" key="1">
    <citation type="submission" date="2020-04" db="EMBL/GenBank/DDBJ databases">
        <title>Arthrobacter sp. nov.</title>
        <authorList>
            <person name="Liu S."/>
        </authorList>
    </citation>
    <scope>NUCLEOTIDE SEQUENCE [LARGE SCALE GENOMIC DNA]</scope>
    <source>
        <strain evidence="11 12">E918</strain>
    </source>
</reference>
<evidence type="ECO:0000256" key="1">
    <source>
        <dbReference type="ARBA" id="ARBA00004651"/>
    </source>
</evidence>
<dbReference type="Gene3D" id="1.10.3720.10">
    <property type="entry name" value="MetI-like"/>
    <property type="match status" value="1"/>
</dbReference>
<organism evidence="11 12">
    <name type="scientific">Arthrobacter mobilis</name>
    <dbReference type="NCBI Taxonomy" id="2724944"/>
    <lineage>
        <taxon>Bacteria</taxon>
        <taxon>Bacillati</taxon>
        <taxon>Actinomycetota</taxon>
        <taxon>Actinomycetes</taxon>
        <taxon>Micrococcales</taxon>
        <taxon>Micrococcaceae</taxon>
        <taxon>Arthrobacter</taxon>
    </lineage>
</organism>
<dbReference type="EMBL" id="JAAZSQ010000002">
    <property type="protein sequence ID" value="NKX53750.1"/>
    <property type="molecule type" value="Genomic_DNA"/>
</dbReference>
<protein>
    <submittedName>
        <fullName evidence="11">Amino acid ABC transporter permease</fullName>
    </submittedName>
</protein>
<feature type="transmembrane region" description="Helical" evidence="9">
    <location>
        <begin position="62"/>
        <end position="80"/>
    </location>
</feature>
<evidence type="ECO:0000313" key="12">
    <source>
        <dbReference type="Proteomes" id="UP000544090"/>
    </source>
</evidence>
<dbReference type="GO" id="GO:0006865">
    <property type="term" value="P:amino acid transport"/>
    <property type="evidence" value="ECO:0007669"/>
    <property type="project" value="UniProtKB-KW"/>
</dbReference>
<dbReference type="InterPro" id="IPR010065">
    <property type="entry name" value="AA_ABC_transptr_permease_3TM"/>
</dbReference>
<dbReference type="AlphaFoldDB" id="A0A7X6K5G1"/>
<comment type="similarity">
    <text evidence="2">Belongs to the binding-protein-dependent transport system permease family. HisMQ subfamily.</text>
</comment>
<feature type="transmembrane region" description="Helical" evidence="9">
    <location>
        <begin position="129"/>
        <end position="147"/>
    </location>
</feature>
<dbReference type="Pfam" id="PF00528">
    <property type="entry name" value="BPD_transp_1"/>
    <property type="match status" value="1"/>
</dbReference>
<keyword evidence="5 9" id="KW-0812">Transmembrane</keyword>
<evidence type="ECO:0000256" key="4">
    <source>
        <dbReference type="ARBA" id="ARBA00022475"/>
    </source>
</evidence>
<dbReference type="InterPro" id="IPR035906">
    <property type="entry name" value="MetI-like_sf"/>
</dbReference>
<evidence type="ECO:0000256" key="5">
    <source>
        <dbReference type="ARBA" id="ARBA00022692"/>
    </source>
</evidence>
<comment type="subcellular location">
    <subcellularLocation>
        <location evidence="1 9">Cell membrane</location>
        <topology evidence="1 9">Multi-pass membrane protein</topology>
    </subcellularLocation>
</comment>
<keyword evidence="12" id="KW-1185">Reference proteome</keyword>
<evidence type="ECO:0000256" key="2">
    <source>
        <dbReference type="ARBA" id="ARBA00010072"/>
    </source>
</evidence>